<reference evidence="2" key="1">
    <citation type="journal article" date="2023" name="Science">
        <title>Genome structures resolve the early diversification of teleost fishes.</title>
        <authorList>
            <person name="Parey E."/>
            <person name="Louis A."/>
            <person name="Montfort J."/>
            <person name="Bouchez O."/>
            <person name="Roques C."/>
            <person name="Iampietro C."/>
            <person name="Lluch J."/>
            <person name="Castinel A."/>
            <person name="Donnadieu C."/>
            <person name="Desvignes T."/>
            <person name="Floi Bucao C."/>
            <person name="Jouanno E."/>
            <person name="Wen M."/>
            <person name="Mejri S."/>
            <person name="Dirks R."/>
            <person name="Jansen H."/>
            <person name="Henkel C."/>
            <person name="Chen W.J."/>
            <person name="Zahm M."/>
            <person name="Cabau C."/>
            <person name="Klopp C."/>
            <person name="Thompson A.W."/>
            <person name="Robinson-Rechavi M."/>
            <person name="Braasch I."/>
            <person name="Lecointre G."/>
            <person name="Bobe J."/>
            <person name="Postlethwait J.H."/>
            <person name="Berthelot C."/>
            <person name="Roest Crollius H."/>
            <person name="Guiguen Y."/>
        </authorList>
    </citation>
    <scope>NUCLEOTIDE SEQUENCE</scope>
    <source>
        <strain evidence="2">NC1722</strain>
    </source>
</reference>
<feature type="compositionally biased region" description="Basic and acidic residues" evidence="1">
    <location>
        <begin position="1"/>
        <end position="15"/>
    </location>
</feature>
<proteinExistence type="predicted"/>
<sequence>MGGKREVRGKTDPRGLFRRSSGIGGVDPCDGGPGGGELNPSPPMSPRTTLAQSPGNGPAVTVQRARVVSDEAMAMYRPIRGWRRRKEGLEQPRTIRGLCLTGRGGRGRGAVGVSIDDPPCLLPA</sequence>
<evidence type="ECO:0000313" key="3">
    <source>
        <dbReference type="Proteomes" id="UP001221898"/>
    </source>
</evidence>
<dbReference type="EMBL" id="JAINUG010000223">
    <property type="protein sequence ID" value="KAJ8386783.1"/>
    <property type="molecule type" value="Genomic_DNA"/>
</dbReference>
<evidence type="ECO:0000256" key="1">
    <source>
        <dbReference type="SAM" id="MobiDB-lite"/>
    </source>
</evidence>
<feature type="compositionally biased region" description="Polar residues" evidence="1">
    <location>
        <begin position="46"/>
        <end position="55"/>
    </location>
</feature>
<keyword evidence="3" id="KW-1185">Reference proteome</keyword>
<comment type="caution">
    <text evidence="2">The sequence shown here is derived from an EMBL/GenBank/DDBJ whole genome shotgun (WGS) entry which is preliminary data.</text>
</comment>
<dbReference type="AlphaFoldDB" id="A0AAD7RM15"/>
<name>A0AAD7RM15_9TELE</name>
<feature type="region of interest" description="Disordered" evidence="1">
    <location>
        <begin position="1"/>
        <end position="61"/>
    </location>
</feature>
<protein>
    <submittedName>
        <fullName evidence="2">Uncharacterized protein</fullName>
    </submittedName>
</protein>
<accession>A0AAD7RM15</accession>
<gene>
    <name evidence="2" type="ORF">AAFF_G00167320</name>
</gene>
<evidence type="ECO:0000313" key="2">
    <source>
        <dbReference type="EMBL" id="KAJ8386783.1"/>
    </source>
</evidence>
<organism evidence="2 3">
    <name type="scientific">Aldrovandia affinis</name>
    <dbReference type="NCBI Taxonomy" id="143900"/>
    <lineage>
        <taxon>Eukaryota</taxon>
        <taxon>Metazoa</taxon>
        <taxon>Chordata</taxon>
        <taxon>Craniata</taxon>
        <taxon>Vertebrata</taxon>
        <taxon>Euteleostomi</taxon>
        <taxon>Actinopterygii</taxon>
        <taxon>Neopterygii</taxon>
        <taxon>Teleostei</taxon>
        <taxon>Notacanthiformes</taxon>
        <taxon>Halosauridae</taxon>
        <taxon>Aldrovandia</taxon>
    </lineage>
</organism>
<dbReference type="Proteomes" id="UP001221898">
    <property type="component" value="Unassembled WGS sequence"/>
</dbReference>